<dbReference type="GO" id="GO:0009651">
    <property type="term" value="P:response to salt stress"/>
    <property type="evidence" value="ECO:0007669"/>
    <property type="project" value="TreeGrafter"/>
</dbReference>
<dbReference type="PANTHER" id="PTHR10502">
    <property type="entry name" value="ANNEXIN"/>
    <property type="match status" value="1"/>
</dbReference>
<evidence type="ECO:0000313" key="7">
    <source>
        <dbReference type="Proteomes" id="UP000238479"/>
    </source>
</evidence>
<accession>A0A2P6S8Z2</accession>
<dbReference type="OMA" id="HEFMRFK"/>
<dbReference type="STRING" id="74649.A0A2P6S8Z2"/>
<dbReference type="FunFam" id="1.10.220.10:FF:000006">
    <property type="entry name" value="Annexin"/>
    <property type="match status" value="1"/>
</dbReference>
<comment type="caution">
    <text evidence="6">The sequence shown here is derived from an EMBL/GenBank/DDBJ whole genome shotgun (WGS) entry which is preliminary data.</text>
</comment>
<dbReference type="Gene3D" id="1.10.220.10">
    <property type="entry name" value="Annexin"/>
    <property type="match status" value="3"/>
</dbReference>
<dbReference type="InterPro" id="IPR018502">
    <property type="entry name" value="Annexin_repeat"/>
</dbReference>
<evidence type="ECO:0000256" key="5">
    <source>
        <dbReference type="ARBA" id="ARBA00023302"/>
    </source>
</evidence>
<dbReference type="GO" id="GO:0005737">
    <property type="term" value="C:cytoplasm"/>
    <property type="evidence" value="ECO:0007669"/>
    <property type="project" value="TreeGrafter"/>
</dbReference>
<evidence type="ECO:0000256" key="3">
    <source>
        <dbReference type="ARBA" id="ARBA00022837"/>
    </source>
</evidence>
<keyword evidence="4" id="KW-0041">Annexin</keyword>
<dbReference type="GO" id="GO:0005509">
    <property type="term" value="F:calcium ion binding"/>
    <property type="evidence" value="ECO:0007669"/>
    <property type="project" value="InterPro"/>
</dbReference>
<dbReference type="GO" id="GO:0001786">
    <property type="term" value="F:phosphatidylserine binding"/>
    <property type="evidence" value="ECO:0007669"/>
    <property type="project" value="TreeGrafter"/>
</dbReference>
<keyword evidence="2" id="KW-0677">Repeat</keyword>
<dbReference type="FunFam" id="1.10.220.10:FF:000021">
    <property type="entry name" value="annexin D4"/>
    <property type="match status" value="1"/>
</dbReference>
<protein>
    <submittedName>
        <fullName evidence="6">Putative annexin</fullName>
    </submittedName>
</protein>
<dbReference type="Pfam" id="PF00191">
    <property type="entry name" value="Annexin"/>
    <property type="match status" value="3"/>
</dbReference>
<dbReference type="SUPFAM" id="SSF47874">
    <property type="entry name" value="Annexin"/>
    <property type="match status" value="1"/>
</dbReference>
<dbReference type="GO" id="GO:0009409">
    <property type="term" value="P:response to cold"/>
    <property type="evidence" value="ECO:0007669"/>
    <property type="project" value="TreeGrafter"/>
</dbReference>
<name>A0A2P6S8Z2_ROSCH</name>
<reference evidence="6 7" key="1">
    <citation type="journal article" date="2018" name="Nat. Genet.">
        <title>The Rosa genome provides new insights in the design of modern roses.</title>
        <authorList>
            <person name="Bendahmane M."/>
        </authorList>
    </citation>
    <scope>NUCLEOTIDE SEQUENCE [LARGE SCALE GENOMIC DNA]</scope>
    <source>
        <strain evidence="7">cv. Old Blush</strain>
    </source>
</reference>
<dbReference type="Proteomes" id="UP000238479">
    <property type="component" value="Chromosome 1"/>
</dbReference>
<dbReference type="OrthoDB" id="37886at2759"/>
<dbReference type="GO" id="GO:0009414">
    <property type="term" value="P:response to water deprivation"/>
    <property type="evidence" value="ECO:0007669"/>
    <property type="project" value="TreeGrafter"/>
</dbReference>
<keyword evidence="7" id="KW-1185">Reference proteome</keyword>
<dbReference type="FunFam" id="1.10.220.10:FF:000014">
    <property type="entry name" value="annexin D4"/>
    <property type="match status" value="1"/>
</dbReference>
<dbReference type="GO" id="GO:0005544">
    <property type="term" value="F:calcium-dependent phospholipid binding"/>
    <property type="evidence" value="ECO:0007669"/>
    <property type="project" value="UniProtKB-KW"/>
</dbReference>
<sequence length="313" mass="35944">MALTDELKTLNNAFSGLGVDEKSLISILGNSHPEERKCFRKGTPHLFKEDERLFERWNDDRVRLLKHEFMRFKNAVVLWAMHPWERDARLVKEALKKGPEVYGVIVEIACTRSSEELLGARKAYHSLFDHSIEEDVAYHIDGPEKKLLVALVSAYRYEGAKVKDDTAKSEAQTLSHAIKNADKTNPIEDDEVIRILSTRSKAHLREVYKHYKEISGQNIDEDLDVALRLKETVQCLCTPQTYFSKVLELALRNDVDKNTKKGLTRVIVTRADTDMKEIKEDYENQYGVSLSNKIEETANGNYKDFLLTLVART</sequence>
<dbReference type="InterPro" id="IPR001464">
    <property type="entry name" value="Annexin"/>
</dbReference>
<dbReference type="InterPro" id="IPR037104">
    <property type="entry name" value="Annexin_sf"/>
</dbReference>
<dbReference type="SMART" id="SM00335">
    <property type="entry name" value="ANX"/>
    <property type="match status" value="3"/>
</dbReference>
<keyword evidence="3" id="KW-0106">Calcium</keyword>
<evidence type="ECO:0000256" key="4">
    <source>
        <dbReference type="ARBA" id="ARBA00023216"/>
    </source>
</evidence>
<dbReference type="PRINTS" id="PR00196">
    <property type="entry name" value="ANNEXIN"/>
</dbReference>
<dbReference type="GO" id="GO:0009408">
    <property type="term" value="P:response to heat"/>
    <property type="evidence" value="ECO:0007669"/>
    <property type="project" value="TreeGrafter"/>
</dbReference>
<proteinExistence type="predicted"/>
<dbReference type="AlphaFoldDB" id="A0A2P6S8Z2"/>
<dbReference type="PROSITE" id="PS51897">
    <property type="entry name" value="ANNEXIN_2"/>
    <property type="match status" value="2"/>
</dbReference>
<keyword evidence="1" id="KW-0479">Metal-binding</keyword>
<gene>
    <name evidence="6" type="ORF">RchiOBHm_Chr1g0321341</name>
</gene>
<evidence type="ECO:0000313" key="6">
    <source>
        <dbReference type="EMBL" id="PRQ55141.1"/>
    </source>
</evidence>
<dbReference type="Gramene" id="PRQ55141">
    <property type="protein sequence ID" value="PRQ55141"/>
    <property type="gene ID" value="RchiOBHm_Chr1g0321341"/>
</dbReference>
<dbReference type="EMBL" id="PDCK01000039">
    <property type="protein sequence ID" value="PRQ55141.1"/>
    <property type="molecule type" value="Genomic_DNA"/>
</dbReference>
<organism evidence="6 7">
    <name type="scientific">Rosa chinensis</name>
    <name type="common">China rose</name>
    <dbReference type="NCBI Taxonomy" id="74649"/>
    <lineage>
        <taxon>Eukaryota</taxon>
        <taxon>Viridiplantae</taxon>
        <taxon>Streptophyta</taxon>
        <taxon>Embryophyta</taxon>
        <taxon>Tracheophyta</taxon>
        <taxon>Spermatophyta</taxon>
        <taxon>Magnoliopsida</taxon>
        <taxon>eudicotyledons</taxon>
        <taxon>Gunneridae</taxon>
        <taxon>Pentapetalae</taxon>
        <taxon>rosids</taxon>
        <taxon>fabids</taxon>
        <taxon>Rosales</taxon>
        <taxon>Rosaceae</taxon>
        <taxon>Rosoideae</taxon>
        <taxon>Rosoideae incertae sedis</taxon>
        <taxon>Rosa</taxon>
    </lineage>
</organism>
<keyword evidence="5" id="KW-0111">Calcium/phospholipid-binding</keyword>
<evidence type="ECO:0000256" key="2">
    <source>
        <dbReference type="ARBA" id="ARBA00022737"/>
    </source>
</evidence>
<evidence type="ECO:0000256" key="1">
    <source>
        <dbReference type="ARBA" id="ARBA00022723"/>
    </source>
</evidence>
<dbReference type="GO" id="GO:0005886">
    <property type="term" value="C:plasma membrane"/>
    <property type="evidence" value="ECO:0007669"/>
    <property type="project" value="TreeGrafter"/>
</dbReference>
<dbReference type="PANTHER" id="PTHR10502:SF196">
    <property type="entry name" value="ANNEXIN D4"/>
    <property type="match status" value="1"/>
</dbReference>